<evidence type="ECO:0000313" key="5">
    <source>
        <dbReference type="Proteomes" id="UP000827284"/>
    </source>
</evidence>
<dbReference type="PANTHER" id="PTHR47842:SF1">
    <property type="entry name" value="DUF676 DOMAIN-CONTAINING PROTEIN"/>
    <property type="match status" value="1"/>
</dbReference>
<dbReference type="Gene3D" id="3.40.50.1820">
    <property type="entry name" value="alpha/beta hydrolase"/>
    <property type="match status" value="1"/>
</dbReference>
<protein>
    <recommendedName>
        <fullName evidence="6">GPI inositol-deacylase</fullName>
    </recommendedName>
</protein>
<keyword evidence="2" id="KW-1133">Transmembrane helix</keyword>
<feature type="transmembrane region" description="Helical" evidence="2">
    <location>
        <begin position="253"/>
        <end position="275"/>
    </location>
</feature>
<feature type="chain" id="PRO_5040115443" description="GPI inositol-deacylase" evidence="3">
    <location>
        <begin position="19"/>
        <end position="404"/>
    </location>
</feature>
<dbReference type="SUPFAM" id="SSF53474">
    <property type="entry name" value="alpha/beta-Hydrolases"/>
    <property type="match status" value="1"/>
</dbReference>
<dbReference type="AlphaFoldDB" id="A0A9P3LSK2"/>
<dbReference type="EMBL" id="BQFW01000002">
    <property type="protein sequence ID" value="GJJ69068.1"/>
    <property type="molecule type" value="Genomic_DNA"/>
</dbReference>
<feature type="signal peptide" evidence="3">
    <location>
        <begin position="1"/>
        <end position="18"/>
    </location>
</feature>
<evidence type="ECO:0000313" key="4">
    <source>
        <dbReference type="EMBL" id="GJJ69068.1"/>
    </source>
</evidence>
<sequence>MQRPSCTLLLLFIHGFKGHDVHTFLGFPDRVQTIFTNSRINLDVESIVYPQYDTRGDFNLAVAAFADWIQAQVKEREAYNARAYGPSKTGTEAEARKEPETIPPVYVCLLGHSMGGLVAADAALHLSSLEKKSPIIGILAFDTPYYGLNHTVFTQAAYERVNGLAQKASGAYSLVSAYLPAAAAWNAASSSDTAGKQDQPGIKDRQGASSSSSVPGGFSPSSLWSSVSSKTVEKEKSALTTTTTTTTTSSSKWGWGSIALGVGAAIAATGAAVVVNSKMTSGMEWATSHIQFVGILWNNVQLRQRVSDVLQLPIGFHCFYTQVQIPAGPSNNYQRTSRTFIELTNSPSSAQKYFSARECSGQDEIEAHMEMFNPAKNYDYYKMGEETVVQLKSMVEAALKNERQ</sequence>
<keyword evidence="3" id="KW-0732">Signal</keyword>
<feature type="compositionally biased region" description="Low complexity" evidence="1">
    <location>
        <begin position="209"/>
        <end position="225"/>
    </location>
</feature>
<comment type="caution">
    <text evidence="4">The sequence shown here is derived from an EMBL/GenBank/DDBJ whole genome shotgun (WGS) entry which is preliminary data.</text>
</comment>
<dbReference type="InterPro" id="IPR029058">
    <property type="entry name" value="AB_hydrolase_fold"/>
</dbReference>
<gene>
    <name evidence="4" type="ORF">EMPS_01414</name>
</gene>
<organism evidence="4 5">
    <name type="scientific">Entomortierella parvispora</name>
    <dbReference type="NCBI Taxonomy" id="205924"/>
    <lineage>
        <taxon>Eukaryota</taxon>
        <taxon>Fungi</taxon>
        <taxon>Fungi incertae sedis</taxon>
        <taxon>Mucoromycota</taxon>
        <taxon>Mortierellomycotina</taxon>
        <taxon>Mortierellomycetes</taxon>
        <taxon>Mortierellales</taxon>
        <taxon>Mortierellaceae</taxon>
        <taxon>Entomortierella</taxon>
    </lineage>
</organism>
<reference evidence="4" key="2">
    <citation type="journal article" date="2022" name="Microbiol. Resour. Announc.">
        <title>Whole-Genome Sequence of Entomortierella parvispora E1425, a Mucoromycotan Fungus Associated with Burkholderiaceae-Related Endosymbiotic Bacteria.</title>
        <authorList>
            <person name="Herlambang A."/>
            <person name="Guo Y."/>
            <person name="Takashima Y."/>
            <person name="Narisawa K."/>
            <person name="Ohta H."/>
            <person name="Nishizawa T."/>
        </authorList>
    </citation>
    <scope>NUCLEOTIDE SEQUENCE</scope>
    <source>
        <strain evidence="4">E1425</strain>
    </source>
</reference>
<reference evidence="4" key="1">
    <citation type="submission" date="2021-11" db="EMBL/GenBank/DDBJ databases">
        <authorList>
            <person name="Herlambang A."/>
            <person name="Guo Y."/>
            <person name="Takashima Y."/>
            <person name="Nishizawa T."/>
        </authorList>
    </citation>
    <scope>NUCLEOTIDE SEQUENCE</scope>
    <source>
        <strain evidence="4">E1425</strain>
    </source>
</reference>
<accession>A0A9P3LSK2</accession>
<evidence type="ECO:0008006" key="6">
    <source>
        <dbReference type="Google" id="ProtNLM"/>
    </source>
</evidence>
<name>A0A9P3LSK2_9FUNG</name>
<keyword evidence="5" id="KW-1185">Reference proteome</keyword>
<keyword evidence="2" id="KW-0812">Transmembrane</keyword>
<keyword evidence="2" id="KW-0472">Membrane</keyword>
<proteinExistence type="predicted"/>
<evidence type="ECO:0000256" key="3">
    <source>
        <dbReference type="SAM" id="SignalP"/>
    </source>
</evidence>
<evidence type="ECO:0000256" key="2">
    <source>
        <dbReference type="SAM" id="Phobius"/>
    </source>
</evidence>
<evidence type="ECO:0000256" key="1">
    <source>
        <dbReference type="SAM" id="MobiDB-lite"/>
    </source>
</evidence>
<feature type="region of interest" description="Disordered" evidence="1">
    <location>
        <begin position="190"/>
        <end position="225"/>
    </location>
</feature>
<dbReference type="Proteomes" id="UP000827284">
    <property type="component" value="Unassembled WGS sequence"/>
</dbReference>
<dbReference type="OrthoDB" id="442243at2759"/>
<dbReference type="PANTHER" id="PTHR47842">
    <property type="entry name" value="EXPRESSED PROTEIN"/>
    <property type="match status" value="1"/>
</dbReference>